<keyword evidence="3" id="KW-1185">Reference proteome</keyword>
<reference evidence="3" key="1">
    <citation type="journal article" date="2005" name="Nature">
        <title>The map-based sequence of the rice genome.</title>
        <authorList>
            <consortium name="International rice genome sequencing project (IRGSP)"/>
            <person name="Matsumoto T."/>
            <person name="Wu J."/>
            <person name="Kanamori H."/>
            <person name="Katayose Y."/>
            <person name="Fujisawa M."/>
            <person name="Namiki N."/>
            <person name="Mizuno H."/>
            <person name="Yamamoto K."/>
            <person name="Antonio B.A."/>
            <person name="Baba T."/>
            <person name="Sakata K."/>
            <person name="Nagamura Y."/>
            <person name="Aoki H."/>
            <person name="Arikawa K."/>
            <person name="Arita K."/>
            <person name="Bito T."/>
            <person name="Chiden Y."/>
            <person name="Fujitsuka N."/>
            <person name="Fukunaka R."/>
            <person name="Hamada M."/>
            <person name="Harada C."/>
            <person name="Hayashi A."/>
            <person name="Hijishita S."/>
            <person name="Honda M."/>
            <person name="Hosokawa S."/>
            <person name="Ichikawa Y."/>
            <person name="Idonuma A."/>
            <person name="Iijima M."/>
            <person name="Ikeda M."/>
            <person name="Ikeno M."/>
            <person name="Ito K."/>
            <person name="Ito S."/>
            <person name="Ito T."/>
            <person name="Ito Y."/>
            <person name="Ito Y."/>
            <person name="Iwabuchi A."/>
            <person name="Kamiya K."/>
            <person name="Karasawa W."/>
            <person name="Kurita K."/>
            <person name="Katagiri S."/>
            <person name="Kikuta A."/>
            <person name="Kobayashi H."/>
            <person name="Kobayashi N."/>
            <person name="Machita K."/>
            <person name="Maehara T."/>
            <person name="Masukawa M."/>
            <person name="Mizubayashi T."/>
            <person name="Mukai Y."/>
            <person name="Nagasaki H."/>
            <person name="Nagata Y."/>
            <person name="Naito S."/>
            <person name="Nakashima M."/>
            <person name="Nakama Y."/>
            <person name="Nakamichi Y."/>
            <person name="Nakamura M."/>
            <person name="Meguro A."/>
            <person name="Negishi M."/>
            <person name="Ohta I."/>
            <person name="Ohta T."/>
            <person name="Okamoto M."/>
            <person name="Ono N."/>
            <person name="Saji S."/>
            <person name="Sakaguchi M."/>
            <person name="Sakai K."/>
            <person name="Shibata M."/>
            <person name="Shimokawa T."/>
            <person name="Song J."/>
            <person name="Takazaki Y."/>
            <person name="Terasawa K."/>
            <person name="Tsugane M."/>
            <person name="Tsuji K."/>
            <person name="Ueda S."/>
            <person name="Waki K."/>
            <person name="Yamagata H."/>
            <person name="Yamamoto M."/>
            <person name="Yamamoto S."/>
            <person name="Yamane H."/>
            <person name="Yoshiki S."/>
            <person name="Yoshihara R."/>
            <person name="Yukawa K."/>
            <person name="Zhong H."/>
            <person name="Yano M."/>
            <person name="Yuan Q."/>
            <person name="Ouyang S."/>
            <person name="Liu J."/>
            <person name="Jones K.M."/>
            <person name="Gansberger K."/>
            <person name="Moffat K."/>
            <person name="Hill J."/>
            <person name="Bera J."/>
            <person name="Fadrosh D."/>
            <person name="Jin S."/>
            <person name="Johri S."/>
            <person name="Kim M."/>
            <person name="Overton L."/>
            <person name="Reardon M."/>
            <person name="Tsitrin T."/>
            <person name="Vuong H."/>
            <person name="Weaver B."/>
            <person name="Ciecko A."/>
            <person name="Tallon L."/>
            <person name="Jackson J."/>
            <person name="Pai G."/>
            <person name="Aken S.V."/>
            <person name="Utterback T."/>
            <person name="Reidmuller S."/>
            <person name="Feldblyum T."/>
            <person name="Hsiao J."/>
            <person name="Zismann V."/>
            <person name="Iobst S."/>
            <person name="de Vazeille A.R."/>
            <person name="Buell C.R."/>
            <person name="Ying K."/>
            <person name="Li Y."/>
            <person name="Lu T."/>
            <person name="Huang Y."/>
            <person name="Zhao Q."/>
            <person name="Feng Q."/>
            <person name="Zhang L."/>
            <person name="Zhu J."/>
            <person name="Weng Q."/>
            <person name="Mu J."/>
            <person name="Lu Y."/>
            <person name="Fan D."/>
            <person name="Liu Y."/>
            <person name="Guan J."/>
            <person name="Zhang Y."/>
            <person name="Yu S."/>
            <person name="Liu X."/>
            <person name="Zhang Y."/>
            <person name="Hong G."/>
            <person name="Han B."/>
            <person name="Choisne N."/>
            <person name="Demange N."/>
            <person name="Orjeda G."/>
            <person name="Samain S."/>
            <person name="Cattolico L."/>
            <person name="Pelletier E."/>
            <person name="Couloux A."/>
            <person name="Segurens B."/>
            <person name="Wincker P."/>
            <person name="D'Hont A."/>
            <person name="Scarpelli C."/>
            <person name="Weissenbach J."/>
            <person name="Salanoubat M."/>
            <person name="Quetier F."/>
            <person name="Yu Y."/>
            <person name="Kim H.R."/>
            <person name="Rambo T."/>
            <person name="Currie J."/>
            <person name="Collura K."/>
            <person name="Luo M."/>
            <person name="Yang T."/>
            <person name="Ammiraju J.S.S."/>
            <person name="Engler F."/>
            <person name="Soderlund C."/>
            <person name="Wing R.A."/>
            <person name="Palmer L.E."/>
            <person name="de la Bastide M."/>
            <person name="Spiegel L."/>
            <person name="Nascimento L."/>
            <person name="Zutavern T."/>
            <person name="O'Shaughnessy A."/>
            <person name="Dike S."/>
            <person name="Dedhia N."/>
            <person name="Preston R."/>
            <person name="Balija V."/>
            <person name="McCombie W.R."/>
            <person name="Chow T."/>
            <person name="Chen H."/>
            <person name="Chung M."/>
            <person name="Chen C."/>
            <person name="Shaw J."/>
            <person name="Wu H."/>
            <person name="Hsiao K."/>
            <person name="Chao Y."/>
            <person name="Chu M."/>
            <person name="Cheng C."/>
            <person name="Hour A."/>
            <person name="Lee P."/>
            <person name="Lin S."/>
            <person name="Lin Y."/>
            <person name="Liou J."/>
            <person name="Liu S."/>
            <person name="Hsing Y."/>
            <person name="Raghuvanshi S."/>
            <person name="Mohanty A."/>
            <person name="Bharti A.K."/>
            <person name="Gaur A."/>
            <person name="Gupta V."/>
            <person name="Kumar D."/>
            <person name="Ravi V."/>
            <person name="Vij S."/>
            <person name="Kapur A."/>
            <person name="Khurana P."/>
            <person name="Khurana P."/>
            <person name="Khurana J.P."/>
            <person name="Tyagi A.K."/>
            <person name="Gaikwad K."/>
            <person name="Singh A."/>
            <person name="Dalal V."/>
            <person name="Srivastava S."/>
            <person name="Dixit A."/>
            <person name="Pal A.K."/>
            <person name="Ghazi I.A."/>
            <person name="Yadav M."/>
            <person name="Pandit A."/>
            <person name="Bhargava A."/>
            <person name="Sureshbabu K."/>
            <person name="Batra K."/>
            <person name="Sharma T.R."/>
            <person name="Mohapatra T."/>
            <person name="Singh N.K."/>
            <person name="Messing J."/>
            <person name="Nelson A.B."/>
            <person name="Fuks G."/>
            <person name="Kavchok S."/>
            <person name="Keizer G."/>
            <person name="Linton E."/>
            <person name="Llaca V."/>
            <person name="Song R."/>
            <person name="Tanyolac B."/>
            <person name="Young S."/>
            <person name="Ho-Il K."/>
            <person name="Hahn J.H."/>
            <person name="Sangsakoo G."/>
            <person name="Vanavichit A."/>
            <person name="de Mattos Luiz.A.T."/>
            <person name="Zimmer P.D."/>
            <person name="Malone G."/>
            <person name="Dellagostin O."/>
            <person name="de Oliveira A.C."/>
            <person name="Bevan M."/>
            <person name="Bancroft I."/>
            <person name="Minx P."/>
            <person name="Cordum H."/>
            <person name="Wilson R."/>
            <person name="Cheng Z."/>
            <person name="Jin W."/>
            <person name="Jiang J."/>
            <person name="Leong S.A."/>
            <person name="Iwama H."/>
            <person name="Gojobori T."/>
            <person name="Itoh T."/>
            <person name="Niimura Y."/>
            <person name="Fujii Y."/>
            <person name="Habara T."/>
            <person name="Sakai H."/>
            <person name="Sato Y."/>
            <person name="Wilson G."/>
            <person name="Kumar K."/>
            <person name="McCouch S."/>
            <person name="Juretic N."/>
            <person name="Hoen D."/>
            <person name="Wright S."/>
            <person name="Bruskiewich R."/>
            <person name="Bureau T."/>
            <person name="Miyao A."/>
            <person name="Hirochika H."/>
            <person name="Nishikawa T."/>
            <person name="Kadowaki K."/>
            <person name="Sugiura M."/>
            <person name="Burr B."/>
            <person name="Sasaki T."/>
        </authorList>
    </citation>
    <scope>NUCLEOTIDE SEQUENCE [LARGE SCALE GENOMIC DNA]</scope>
    <source>
        <strain evidence="3">cv. Nipponbare</strain>
    </source>
</reference>
<gene>
    <name evidence="2" type="ordered locus">Os07g0622250</name>
    <name evidence="2" type="ORF">OSNPB_070622250</name>
</gene>
<evidence type="ECO:0000313" key="2">
    <source>
        <dbReference type="EMBL" id="BAT02707.1"/>
    </source>
</evidence>
<accession>A0A0P0X9S8</accession>
<reference evidence="2 3" key="3">
    <citation type="journal article" date="2013" name="Rice">
        <title>Improvement of the Oryza sativa Nipponbare reference genome using next generation sequence and optical map data.</title>
        <authorList>
            <person name="Kawahara Y."/>
            <person name="de la Bastide M."/>
            <person name="Hamilton J.P."/>
            <person name="Kanamori H."/>
            <person name="McCombie W.R."/>
            <person name="Ouyang S."/>
            <person name="Schwartz D.C."/>
            <person name="Tanaka T."/>
            <person name="Wu J."/>
            <person name="Zhou S."/>
            <person name="Childs K.L."/>
            <person name="Davidson R.M."/>
            <person name="Lin H."/>
            <person name="Quesada-Ocampo L."/>
            <person name="Vaillancourt B."/>
            <person name="Sakai H."/>
            <person name="Lee S.S."/>
            <person name="Kim J."/>
            <person name="Numa H."/>
            <person name="Itoh T."/>
            <person name="Buell C.R."/>
            <person name="Matsumoto T."/>
        </authorList>
    </citation>
    <scope>NUCLEOTIDE SEQUENCE [LARGE SCALE GENOMIC DNA]</scope>
    <source>
        <strain evidence="3">cv. Nipponbare</strain>
    </source>
</reference>
<name>A0A0P0X9S8_ORYSJ</name>
<sequence length="115" mass="12334">MRTAPIWSRMRKVSRMLLALNSLKLSAQSPPWRTKARPMAASARRSSRWRASPANTTGGNVSIVLSTESSSSWLGYSGSCSAFFAFQLSTVHFPNPTGFFSGAATVDGDEAFAAA</sequence>
<dbReference type="InParanoid" id="A0A0P0X9S8"/>
<organism evidence="2 3">
    <name type="scientific">Oryza sativa subsp. japonica</name>
    <name type="common">Rice</name>
    <dbReference type="NCBI Taxonomy" id="39947"/>
    <lineage>
        <taxon>Eukaryota</taxon>
        <taxon>Viridiplantae</taxon>
        <taxon>Streptophyta</taxon>
        <taxon>Embryophyta</taxon>
        <taxon>Tracheophyta</taxon>
        <taxon>Spermatophyta</taxon>
        <taxon>Magnoliopsida</taxon>
        <taxon>Liliopsida</taxon>
        <taxon>Poales</taxon>
        <taxon>Poaceae</taxon>
        <taxon>BOP clade</taxon>
        <taxon>Oryzoideae</taxon>
        <taxon>Oryzeae</taxon>
        <taxon>Oryzinae</taxon>
        <taxon>Oryza</taxon>
        <taxon>Oryza sativa</taxon>
    </lineage>
</organism>
<feature type="non-terminal residue" evidence="2">
    <location>
        <position position="115"/>
    </location>
</feature>
<feature type="compositionally biased region" description="Low complexity" evidence="1">
    <location>
        <begin position="37"/>
        <end position="54"/>
    </location>
</feature>
<dbReference type="Proteomes" id="UP000059680">
    <property type="component" value="Chromosome 7"/>
</dbReference>
<evidence type="ECO:0000256" key="1">
    <source>
        <dbReference type="SAM" id="MobiDB-lite"/>
    </source>
</evidence>
<dbReference type="EMBL" id="AP014963">
    <property type="protein sequence ID" value="BAT02707.1"/>
    <property type="molecule type" value="Genomic_DNA"/>
</dbReference>
<evidence type="ECO:0000313" key="3">
    <source>
        <dbReference type="Proteomes" id="UP000059680"/>
    </source>
</evidence>
<protein>
    <submittedName>
        <fullName evidence="2">Os07g0622250 protein</fullName>
    </submittedName>
</protein>
<reference evidence="2 3" key="2">
    <citation type="journal article" date="2013" name="Plant Cell Physiol.">
        <title>Rice Annotation Project Database (RAP-DB): an integrative and interactive database for rice genomics.</title>
        <authorList>
            <person name="Sakai H."/>
            <person name="Lee S.S."/>
            <person name="Tanaka T."/>
            <person name="Numa H."/>
            <person name="Kim J."/>
            <person name="Kawahara Y."/>
            <person name="Wakimoto H."/>
            <person name="Yang C.C."/>
            <person name="Iwamoto M."/>
            <person name="Abe T."/>
            <person name="Yamada Y."/>
            <person name="Muto A."/>
            <person name="Inokuchi H."/>
            <person name="Ikemura T."/>
            <person name="Matsumoto T."/>
            <person name="Sasaki T."/>
            <person name="Itoh T."/>
        </authorList>
    </citation>
    <scope>NUCLEOTIDE SEQUENCE [LARGE SCALE GENOMIC DNA]</scope>
    <source>
        <strain evidence="3">cv. Nipponbare</strain>
    </source>
</reference>
<dbReference type="PaxDb" id="39947-A0A0P0X9S8"/>
<feature type="region of interest" description="Disordered" evidence="1">
    <location>
        <begin position="29"/>
        <end position="54"/>
    </location>
</feature>
<dbReference type="AlphaFoldDB" id="A0A0P0X9S8"/>
<dbReference type="SMR" id="A0A0P0X9S8"/>
<proteinExistence type="predicted"/>